<dbReference type="AlphaFoldDB" id="A0A512C9X5"/>
<dbReference type="RefSeq" id="WP_020890536.1">
    <property type="nucleotide sequence ID" value="NZ_BJYV01000004.1"/>
</dbReference>
<evidence type="ECO:0000259" key="1">
    <source>
        <dbReference type="PROSITE" id="PS50104"/>
    </source>
</evidence>
<dbReference type="InterPro" id="IPR000157">
    <property type="entry name" value="TIR_dom"/>
</dbReference>
<evidence type="ECO:0000313" key="3">
    <source>
        <dbReference type="Proteomes" id="UP000321301"/>
    </source>
</evidence>
<organism evidence="2 3">
    <name type="scientific">Cyclobacterium qasimii</name>
    <dbReference type="NCBI Taxonomy" id="1350429"/>
    <lineage>
        <taxon>Bacteria</taxon>
        <taxon>Pseudomonadati</taxon>
        <taxon>Bacteroidota</taxon>
        <taxon>Cytophagia</taxon>
        <taxon>Cytophagales</taxon>
        <taxon>Cyclobacteriaceae</taxon>
        <taxon>Cyclobacterium</taxon>
    </lineage>
</organism>
<gene>
    <name evidence="2" type="primary">yddK</name>
    <name evidence="2" type="ORF">CQA01_15470</name>
</gene>
<comment type="caution">
    <text evidence="2">The sequence shown here is derived from an EMBL/GenBank/DDBJ whole genome shotgun (WGS) entry which is preliminary data.</text>
</comment>
<dbReference type="SUPFAM" id="SSF52200">
    <property type="entry name" value="Toll/Interleukin receptor TIR domain"/>
    <property type="match status" value="1"/>
</dbReference>
<reference evidence="2 3" key="1">
    <citation type="submission" date="2019-07" db="EMBL/GenBank/DDBJ databases">
        <title>Whole genome shotgun sequence of Cyclobacterium qasimii NBRC 106168.</title>
        <authorList>
            <person name="Hosoyama A."/>
            <person name="Uohara A."/>
            <person name="Ohji S."/>
            <person name="Ichikawa N."/>
        </authorList>
    </citation>
    <scope>NUCLEOTIDE SEQUENCE [LARGE SCALE GENOMIC DNA]</scope>
    <source>
        <strain evidence="2 3">NBRC 106168</strain>
    </source>
</reference>
<accession>A0A512C9X5</accession>
<dbReference type="Pfam" id="PF13676">
    <property type="entry name" value="TIR_2"/>
    <property type="match status" value="1"/>
</dbReference>
<name>A0A512C9X5_9BACT</name>
<dbReference type="GO" id="GO:0007165">
    <property type="term" value="P:signal transduction"/>
    <property type="evidence" value="ECO:0007669"/>
    <property type="project" value="InterPro"/>
</dbReference>
<protein>
    <recommendedName>
        <fullName evidence="1">TIR domain-containing protein</fullName>
    </recommendedName>
</protein>
<dbReference type="Proteomes" id="UP000321301">
    <property type="component" value="Unassembled WGS sequence"/>
</dbReference>
<dbReference type="InterPro" id="IPR035897">
    <property type="entry name" value="Toll_tir_struct_dom_sf"/>
</dbReference>
<feature type="domain" description="TIR" evidence="1">
    <location>
        <begin position="113"/>
        <end position="263"/>
    </location>
</feature>
<keyword evidence="3" id="KW-1185">Reference proteome</keyword>
<dbReference type="Gene3D" id="3.40.50.10140">
    <property type="entry name" value="Toll/interleukin-1 receptor homology (TIR) domain"/>
    <property type="match status" value="1"/>
</dbReference>
<dbReference type="EMBL" id="BJYV01000004">
    <property type="protein sequence ID" value="GEO21013.1"/>
    <property type="molecule type" value="Genomic_DNA"/>
</dbReference>
<proteinExistence type="predicted"/>
<evidence type="ECO:0000313" key="2">
    <source>
        <dbReference type="EMBL" id="GEO21013.1"/>
    </source>
</evidence>
<dbReference type="PROSITE" id="PS50104">
    <property type="entry name" value="TIR"/>
    <property type="match status" value="1"/>
</dbReference>
<sequence>MLKTSLEKLLLEIPDLKKLDYLDPIFKNWIEKFKRLVKKEFGENSPELSSLNRITFWIWYSPAYEGRNGVTKEEYEKNVFIKGLKEAELLLNDLIEEAKGRLSLETSSSTQGKFSKIFISHSKKDKDIVDEIIDGLLLIGVEPKQIFCTSIAGYGIELGEDFLERIKNELNGEVLVIFVLTENYYSSPVCLCEMGATWVQTKYHIPCVVAPFSFEDIKGVIPNTQGLKITDKFGWNSLKTKLEEKLEIEPKQSSIWENGRDKILARLDNILRLKKAP</sequence>